<reference evidence="3 4" key="1">
    <citation type="submission" date="2016-11" db="EMBL/GenBank/DDBJ databases">
        <authorList>
            <person name="Jaros S."/>
            <person name="Januszkiewicz K."/>
            <person name="Wedrychowicz H."/>
        </authorList>
    </citation>
    <scope>NUCLEOTIDE SEQUENCE [LARGE SCALE GENOMIC DNA]</scope>
    <source>
        <strain evidence="3 4">DSM 19022</strain>
    </source>
</reference>
<evidence type="ECO:0000313" key="3">
    <source>
        <dbReference type="EMBL" id="SHJ31080.1"/>
    </source>
</evidence>
<evidence type="ECO:0000256" key="1">
    <source>
        <dbReference type="ARBA" id="ARBA00005953"/>
    </source>
</evidence>
<dbReference type="GO" id="GO:0047617">
    <property type="term" value="F:fatty acyl-CoA hydrolase activity"/>
    <property type="evidence" value="ECO:0007669"/>
    <property type="project" value="TreeGrafter"/>
</dbReference>
<dbReference type="RefSeq" id="WP_073027382.1">
    <property type="nucleotide sequence ID" value="NZ_FQZS01000028.1"/>
</dbReference>
<dbReference type="PANTHER" id="PTHR31793">
    <property type="entry name" value="4-HYDROXYBENZOYL-COA THIOESTERASE FAMILY MEMBER"/>
    <property type="match status" value="1"/>
</dbReference>
<protein>
    <submittedName>
        <fullName evidence="3">Acyl-CoA thioester hydrolase</fullName>
    </submittedName>
</protein>
<gene>
    <name evidence="3" type="ORF">SAMN02745176_03147</name>
</gene>
<dbReference type="InterPro" id="IPR006684">
    <property type="entry name" value="YbgC/YbaW"/>
</dbReference>
<dbReference type="Gene3D" id="3.10.129.10">
    <property type="entry name" value="Hotdog Thioesterase"/>
    <property type="match status" value="1"/>
</dbReference>
<dbReference type="InterPro" id="IPR029069">
    <property type="entry name" value="HotDog_dom_sf"/>
</dbReference>
<proteinExistence type="inferred from homology"/>
<evidence type="ECO:0000256" key="2">
    <source>
        <dbReference type="ARBA" id="ARBA00022801"/>
    </source>
</evidence>
<comment type="similarity">
    <text evidence="1">Belongs to the 4-hydroxybenzoyl-CoA thioesterase family.</text>
</comment>
<dbReference type="AlphaFoldDB" id="A0A1M6I9G1"/>
<dbReference type="OrthoDB" id="9800856at2"/>
<dbReference type="Pfam" id="PF13279">
    <property type="entry name" value="4HBT_2"/>
    <property type="match status" value="1"/>
</dbReference>
<accession>A0A1M6I9G1</accession>
<organism evidence="3 4">
    <name type="scientific">Lutispora thermophila DSM 19022</name>
    <dbReference type="NCBI Taxonomy" id="1122184"/>
    <lineage>
        <taxon>Bacteria</taxon>
        <taxon>Bacillati</taxon>
        <taxon>Bacillota</taxon>
        <taxon>Clostridia</taxon>
        <taxon>Lutisporales</taxon>
        <taxon>Lutisporaceae</taxon>
        <taxon>Lutispora</taxon>
    </lineage>
</organism>
<name>A0A1M6I9G1_9FIRM</name>
<dbReference type="InterPro" id="IPR050563">
    <property type="entry name" value="4-hydroxybenzoyl-CoA_TE"/>
</dbReference>
<dbReference type="Proteomes" id="UP000184442">
    <property type="component" value="Unassembled WGS sequence"/>
</dbReference>
<dbReference type="CDD" id="cd00586">
    <property type="entry name" value="4HBT"/>
    <property type="match status" value="1"/>
</dbReference>
<keyword evidence="4" id="KW-1185">Reference proteome</keyword>
<dbReference type="STRING" id="1122184.SAMN02745176_03147"/>
<dbReference type="PANTHER" id="PTHR31793:SF27">
    <property type="entry name" value="NOVEL THIOESTERASE SUPERFAMILY DOMAIN AND SAPOSIN A-TYPE DOMAIN CONTAINING PROTEIN (0610012H03RIK)"/>
    <property type="match status" value="1"/>
</dbReference>
<keyword evidence="2 3" id="KW-0378">Hydrolase</keyword>
<sequence>MTHDTALRTRYGETDQMGIIYHPNYYIYFEIGRTEFLREKGGMSYKDMEEAGVMLPIVETHCKYRVPAKYDDELVVRTMVKNMTAARITFSYQLIRATDGVLLAEGETTSAFTNKEGRPINLKKKYPDIYDRLFNFISY</sequence>
<dbReference type="NCBIfam" id="TIGR00051">
    <property type="entry name" value="YbgC/FadM family acyl-CoA thioesterase"/>
    <property type="match status" value="1"/>
</dbReference>
<evidence type="ECO:0000313" key="4">
    <source>
        <dbReference type="Proteomes" id="UP000184442"/>
    </source>
</evidence>
<dbReference type="SUPFAM" id="SSF54637">
    <property type="entry name" value="Thioesterase/thiol ester dehydrase-isomerase"/>
    <property type="match status" value="1"/>
</dbReference>
<dbReference type="PIRSF" id="PIRSF003230">
    <property type="entry name" value="YbgC"/>
    <property type="match status" value="1"/>
</dbReference>
<dbReference type="EMBL" id="FQZS01000028">
    <property type="protein sequence ID" value="SHJ31080.1"/>
    <property type="molecule type" value="Genomic_DNA"/>
</dbReference>